<dbReference type="EMBL" id="DWYW01000007">
    <property type="protein sequence ID" value="HJA89222.1"/>
    <property type="molecule type" value="Genomic_DNA"/>
</dbReference>
<dbReference type="Pfam" id="PF12158">
    <property type="entry name" value="DUF3592"/>
    <property type="match status" value="1"/>
</dbReference>
<feature type="transmembrane region" description="Helical" evidence="1">
    <location>
        <begin position="70"/>
        <end position="88"/>
    </location>
</feature>
<keyword evidence="1" id="KW-0812">Transmembrane</keyword>
<dbReference type="AlphaFoldDB" id="A0A9D2HZ10"/>
<accession>A0A9D2HZ10</accession>
<reference evidence="3" key="2">
    <citation type="submission" date="2021-04" db="EMBL/GenBank/DDBJ databases">
        <authorList>
            <person name="Gilroy R."/>
        </authorList>
    </citation>
    <scope>NUCLEOTIDE SEQUENCE</scope>
    <source>
        <strain evidence="3">CHK171-505</strain>
    </source>
</reference>
<name>A0A9D2HZ10_9LACT</name>
<evidence type="ECO:0000256" key="1">
    <source>
        <dbReference type="SAM" id="Phobius"/>
    </source>
</evidence>
<evidence type="ECO:0000313" key="4">
    <source>
        <dbReference type="Proteomes" id="UP000886856"/>
    </source>
</evidence>
<feature type="domain" description="DUF3592" evidence="2">
    <location>
        <begin position="27"/>
        <end position="62"/>
    </location>
</feature>
<evidence type="ECO:0000259" key="2">
    <source>
        <dbReference type="Pfam" id="PF12158"/>
    </source>
</evidence>
<protein>
    <submittedName>
        <fullName evidence="3">DUF3592 domain-containing protein</fullName>
    </submittedName>
</protein>
<sequence length="89" mass="9985">MVTSTSFHKEAVVIGDSLDKTLRIKRNSYFSMNPLESHFPIGSSLTVYYNPNKPQQNYVERHAGSLMPPLFLLAGMILVIVSVVLYVVI</sequence>
<gene>
    <name evidence="3" type="ORF">H9948_00335</name>
</gene>
<dbReference type="InterPro" id="IPR021994">
    <property type="entry name" value="DUF3592"/>
</dbReference>
<reference evidence="3" key="1">
    <citation type="journal article" date="2021" name="PeerJ">
        <title>Extensive microbial diversity within the chicken gut microbiome revealed by metagenomics and culture.</title>
        <authorList>
            <person name="Gilroy R."/>
            <person name="Ravi A."/>
            <person name="Getino M."/>
            <person name="Pursley I."/>
            <person name="Horton D.L."/>
            <person name="Alikhan N.F."/>
            <person name="Baker D."/>
            <person name="Gharbi K."/>
            <person name="Hall N."/>
            <person name="Watson M."/>
            <person name="Adriaenssens E.M."/>
            <person name="Foster-Nyarko E."/>
            <person name="Jarju S."/>
            <person name="Secka A."/>
            <person name="Antonio M."/>
            <person name="Oren A."/>
            <person name="Chaudhuri R.R."/>
            <person name="La Ragione R."/>
            <person name="Hildebrand F."/>
            <person name="Pallen M.J."/>
        </authorList>
    </citation>
    <scope>NUCLEOTIDE SEQUENCE</scope>
    <source>
        <strain evidence="3">CHK171-505</strain>
    </source>
</reference>
<keyword evidence="1" id="KW-1133">Transmembrane helix</keyword>
<comment type="caution">
    <text evidence="3">The sequence shown here is derived from an EMBL/GenBank/DDBJ whole genome shotgun (WGS) entry which is preliminary data.</text>
</comment>
<proteinExistence type="predicted"/>
<evidence type="ECO:0000313" key="3">
    <source>
        <dbReference type="EMBL" id="HJA89222.1"/>
    </source>
</evidence>
<dbReference type="Proteomes" id="UP000886856">
    <property type="component" value="Unassembled WGS sequence"/>
</dbReference>
<keyword evidence="1" id="KW-0472">Membrane</keyword>
<organism evidence="3 4">
    <name type="scientific">Candidatus Jeotgalibaca merdavium</name>
    <dbReference type="NCBI Taxonomy" id="2838627"/>
    <lineage>
        <taxon>Bacteria</taxon>
        <taxon>Bacillati</taxon>
        <taxon>Bacillota</taxon>
        <taxon>Bacilli</taxon>
        <taxon>Lactobacillales</taxon>
        <taxon>Carnobacteriaceae</taxon>
        <taxon>Jeotgalibaca</taxon>
    </lineage>
</organism>